<evidence type="ECO:0000313" key="3">
    <source>
        <dbReference type="EMBL" id="CAL4775447.1"/>
    </source>
</evidence>
<keyword evidence="3" id="KW-0489">Methyltransferase</keyword>
<dbReference type="EMBL" id="CAMXCT020001235">
    <property type="protein sequence ID" value="CAL1141510.1"/>
    <property type="molecule type" value="Genomic_DNA"/>
</dbReference>
<dbReference type="EMBL" id="CAMXCT030001235">
    <property type="protein sequence ID" value="CAL4775447.1"/>
    <property type="molecule type" value="Genomic_DNA"/>
</dbReference>
<dbReference type="GO" id="GO:0008168">
    <property type="term" value="F:methyltransferase activity"/>
    <property type="evidence" value="ECO:0007669"/>
    <property type="project" value="UniProtKB-KW"/>
</dbReference>
<feature type="region of interest" description="Disordered" evidence="1">
    <location>
        <begin position="390"/>
        <end position="455"/>
    </location>
</feature>
<dbReference type="OrthoDB" id="425160at2759"/>
<protein>
    <submittedName>
        <fullName evidence="3">Methyltransferase domain-containing protein</fullName>
    </submittedName>
</protein>
<keyword evidence="3" id="KW-0808">Transferase</keyword>
<organism evidence="2">
    <name type="scientific">Cladocopium goreaui</name>
    <dbReference type="NCBI Taxonomy" id="2562237"/>
    <lineage>
        <taxon>Eukaryota</taxon>
        <taxon>Sar</taxon>
        <taxon>Alveolata</taxon>
        <taxon>Dinophyceae</taxon>
        <taxon>Suessiales</taxon>
        <taxon>Symbiodiniaceae</taxon>
        <taxon>Cladocopium</taxon>
    </lineage>
</organism>
<accession>A0A9P1CAT9</accession>
<keyword evidence="4" id="KW-1185">Reference proteome</keyword>
<dbReference type="GO" id="GO:0032259">
    <property type="term" value="P:methylation"/>
    <property type="evidence" value="ECO:0007669"/>
    <property type="project" value="UniProtKB-KW"/>
</dbReference>
<sequence length="575" mass="63812">MLSLAKVADVLVPGSGNRSCSSESIRARYPLKLEDEALYEGMDEKRFLPGQSRFTDLVDRWKLFAMLANHSQICENRPHRCAVFNPWEPLACLKHHELIEMWSPSCSRVMPIPRRRSKVLKVGRDWLGISHDCSKGTPQNQPELTRRFECWGLPWGPLPGEDYFETISLLYAVSAATQRFVLVEAGSSNGYWSLKAAKAFRQKHPEEGSCDLILIDSEYPMAQTAEHLRENSIHDLCNISLYQEPATASLLDRLVQAFGSINMIHVDIQSAELDLLKGSEFCKDSLWACGIYGRIACSTPRSMRVDAIEFVPERRTWQAPAPKLSAASPVFVPGASGVGYGQAQQGWHSQADWGHHDWQPAAEHALHPYAAEFSEPIYVDEESFLTPQLLPESEPEPAEPAEPSASSRGSPKSTEAGEAVEAEADDVPDADPWPSNRSQASQSSAGLGAATRPRVGTLTVQQRQLRWLLDEGPDFGHDWPRGRGVDSPKFSVAGVTLRLVFFPLGTALTSDGQCAVAVLCEEKAKLKFELFLNGRRSGSKVMLGQSFSCDFRNSARHLKKNQKDNHVTNPTEVEM</sequence>
<evidence type="ECO:0000313" key="4">
    <source>
        <dbReference type="Proteomes" id="UP001152797"/>
    </source>
</evidence>
<comment type="caution">
    <text evidence="2">The sequence shown here is derived from an EMBL/GenBank/DDBJ whole genome shotgun (WGS) entry which is preliminary data.</text>
</comment>
<evidence type="ECO:0000313" key="2">
    <source>
        <dbReference type="EMBL" id="CAI3988135.1"/>
    </source>
</evidence>
<dbReference type="AlphaFoldDB" id="A0A9P1CAT9"/>
<proteinExistence type="predicted"/>
<evidence type="ECO:0000256" key="1">
    <source>
        <dbReference type="SAM" id="MobiDB-lite"/>
    </source>
</evidence>
<name>A0A9P1CAT9_9DINO</name>
<dbReference type="EMBL" id="CAMXCT010001235">
    <property type="protein sequence ID" value="CAI3988135.1"/>
    <property type="molecule type" value="Genomic_DNA"/>
</dbReference>
<reference evidence="2" key="1">
    <citation type="submission" date="2022-10" db="EMBL/GenBank/DDBJ databases">
        <authorList>
            <person name="Chen Y."/>
            <person name="Dougan E. K."/>
            <person name="Chan C."/>
            <person name="Rhodes N."/>
            <person name="Thang M."/>
        </authorList>
    </citation>
    <scope>NUCLEOTIDE SEQUENCE</scope>
</reference>
<feature type="compositionally biased region" description="Acidic residues" evidence="1">
    <location>
        <begin position="418"/>
        <end position="429"/>
    </location>
</feature>
<feature type="compositionally biased region" description="Low complexity" evidence="1">
    <location>
        <begin position="438"/>
        <end position="450"/>
    </location>
</feature>
<reference evidence="3 4" key="2">
    <citation type="submission" date="2024-05" db="EMBL/GenBank/DDBJ databases">
        <authorList>
            <person name="Chen Y."/>
            <person name="Shah S."/>
            <person name="Dougan E. K."/>
            <person name="Thang M."/>
            <person name="Chan C."/>
        </authorList>
    </citation>
    <scope>NUCLEOTIDE SEQUENCE [LARGE SCALE GENOMIC DNA]</scope>
</reference>
<gene>
    <name evidence="2" type="ORF">C1SCF055_LOCUS15352</name>
</gene>
<dbReference type="Proteomes" id="UP001152797">
    <property type="component" value="Unassembled WGS sequence"/>
</dbReference>